<accession>A0AAX4JVJ7</accession>
<dbReference type="GO" id="GO:0016020">
    <property type="term" value="C:membrane"/>
    <property type="evidence" value="ECO:0007669"/>
    <property type="project" value="UniProtKB-SubCell"/>
</dbReference>
<evidence type="ECO:0000256" key="16">
    <source>
        <dbReference type="SAM" id="Phobius"/>
    </source>
</evidence>
<evidence type="ECO:0000256" key="1">
    <source>
        <dbReference type="ARBA" id="ARBA00004167"/>
    </source>
</evidence>
<evidence type="ECO:0000256" key="10">
    <source>
        <dbReference type="ARBA" id="ARBA00022801"/>
    </source>
</evidence>
<dbReference type="SUPFAM" id="SSF50199">
    <property type="entry name" value="Staphylococcal nuclease"/>
    <property type="match status" value="1"/>
</dbReference>
<evidence type="ECO:0000313" key="18">
    <source>
        <dbReference type="EMBL" id="WWC88580.1"/>
    </source>
</evidence>
<evidence type="ECO:0000256" key="2">
    <source>
        <dbReference type="ARBA" id="ARBA00004173"/>
    </source>
</evidence>
<dbReference type="InterPro" id="IPR016071">
    <property type="entry name" value="Staphylococal_nuclease_OB-fold"/>
</dbReference>
<keyword evidence="19" id="KW-1185">Reference proteome</keyword>
<feature type="region of interest" description="Disordered" evidence="15">
    <location>
        <begin position="39"/>
        <end position="64"/>
    </location>
</feature>
<evidence type="ECO:0000256" key="11">
    <source>
        <dbReference type="ARBA" id="ARBA00022837"/>
    </source>
</evidence>
<reference evidence="18 19" key="1">
    <citation type="submission" date="2024-01" db="EMBL/GenBank/DDBJ databases">
        <title>Comparative genomics of Cryptococcus and Kwoniella reveals pathogenesis evolution and contrasting modes of karyotype evolution via chromosome fusion or intercentromeric recombination.</title>
        <authorList>
            <person name="Coelho M.A."/>
            <person name="David-Palma M."/>
            <person name="Shea T."/>
            <person name="Bowers K."/>
            <person name="McGinley-Smith S."/>
            <person name="Mohammad A.W."/>
            <person name="Gnirke A."/>
            <person name="Yurkov A.M."/>
            <person name="Nowrousian M."/>
            <person name="Sun S."/>
            <person name="Cuomo C.A."/>
            <person name="Heitman J."/>
        </authorList>
    </citation>
    <scope>NUCLEOTIDE SEQUENCE [LARGE SCALE GENOMIC DNA]</scope>
    <source>
        <strain evidence="18 19">CBS 6074</strain>
    </source>
</reference>
<evidence type="ECO:0000256" key="13">
    <source>
        <dbReference type="ARBA" id="ARBA00023128"/>
    </source>
</evidence>
<evidence type="ECO:0000256" key="4">
    <source>
        <dbReference type="ARBA" id="ARBA00013404"/>
    </source>
</evidence>
<comment type="subcellular location">
    <subcellularLocation>
        <location evidence="1">Membrane</location>
        <topology evidence="1">Single-pass membrane protein</topology>
    </subcellularLocation>
    <subcellularLocation>
        <location evidence="2">Mitochondrion</location>
    </subcellularLocation>
</comment>
<feature type="transmembrane region" description="Helical" evidence="16">
    <location>
        <begin position="74"/>
        <end position="95"/>
    </location>
</feature>
<keyword evidence="6 16" id="KW-0812">Transmembrane</keyword>
<evidence type="ECO:0000313" key="19">
    <source>
        <dbReference type="Proteomes" id="UP001355207"/>
    </source>
</evidence>
<dbReference type="GO" id="GO:0005739">
    <property type="term" value="C:mitochondrion"/>
    <property type="evidence" value="ECO:0007669"/>
    <property type="project" value="UniProtKB-SubCell"/>
</dbReference>
<dbReference type="PANTHER" id="PTHR12302:SF3">
    <property type="entry name" value="SERINE_THREONINE-PROTEIN KINASE 31"/>
    <property type="match status" value="1"/>
</dbReference>
<evidence type="ECO:0000256" key="15">
    <source>
        <dbReference type="SAM" id="MobiDB-lite"/>
    </source>
</evidence>
<dbReference type="RefSeq" id="XP_066075343.1">
    <property type="nucleotide sequence ID" value="XM_066219246.1"/>
</dbReference>
<dbReference type="GO" id="GO:0046872">
    <property type="term" value="F:metal ion binding"/>
    <property type="evidence" value="ECO:0007669"/>
    <property type="project" value="UniProtKB-KW"/>
</dbReference>
<keyword evidence="7" id="KW-0540">Nuclease</keyword>
<evidence type="ECO:0000256" key="9">
    <source>
        <dbReference type="ARBA" id="ARBA00022759"/>
    </source>
</evidence>
<feature type="compositionally biased region" description="Basic and acidic residues" evidence="15">
    <location>
        <begin position="287"/>
        <end position="298"/>
    </location>
</feature>
<dbReference type="SMART" id="SM00318">
    <property type="entry name" value="SNc"/>
    <property type="match status" value="1"/>
</dbReference>
<evidence type="ECO:0000256" key="8">
    <source>
        <dbReference type="ARBA" id="ARBA00022723"/>
    </source>
</evidence>
<keyword evidence="12 16" id="KW-1133">Transmembrane helix</keyword>
<dbReference type="EMBL" id="CP144101">
    <property type="protein sequence ID" value="WWC88580.1"/>
    <property type="molecule type" value="Genomic_DNA"/>
</dbReference>
<dbReference type="AlphaFoldDB" id="A0AAX4JVJ7"/>
<evidence type="ECO:0000259" key="17">
    <source>
        <dbReference type="PROSITE" id="PS50830"/>
    </source>
</evidence>
<dbReference type="GO" id="GO:0004519">
    <property type="term" value="F:endonuclease activity"/>
    <property type="evidence" value="ECO:0007669"/>
    <property type="project" value="UniProtKB-KW"/>
</dbReference>
<dbReference type="Pfam" id="PF00565">
    <property type="entry name" value="SNase"/>
    <property type="match status" value="1"/>
</dbReference>
<dbReference type="Proteomes" id="UP001355207">
    <property type="component" value="Chromosome 4"/>
</dbReference>
<evidence type="ECO:0000256" key="7">
    <source>
        <dbReference type="ARBA" id="ARBA00022722"/>
    </source>
</evidence>
<organism evidence="18 19">
    <name type="scientific">Kwoniella dendrophila CBS 6074</name>
    <dbReference type="NCBI Taxonomy" id="1295534"/>
    <lineage>
        <taxon>Eukaryota</taxon>
        <taxon>Fungi</taxon>
        <taxon>Dikarya</taxon>
        <taxon>Basidiomycota</taxon>
        <taxon>Agaricomycotina</taxon>
        <taxon>Tremellomycetes</taxon>
        <taxon>Tremellales</taxon>
        <taxon>Cryptococcaceae</taxon>
        <taxon>Kwoniella</taxon>
    </lineage>
</organism>
<keyword evidence="9" id="KW-0255">Endonuclease</keyword>
<evidence type="ECO:0000256" key="14">
    <source>
        <dbReference type="ARBA" id="ARBA00023136"/>
    </source>
</evidence>
<sequence length="321" mass="36268">MDKSTSLVCSKHRLRKLGALQDDQKELYPYESPLENITSLFSSPSSPSSSSSSSRSTSTSSNPSLKEWIPKDPVVVGIISAVGATCITLGSISGYRRYWRRIRNANSVTTGMLERKTWIRGVVTSSYTFDIDNLRLYHTPGPFFRYPFKIRRIPNTTKELKDETIHIRIAGVDAPENAHFGQPAQPHAKESLEWLRSTIIGKKMKCQLLAKDQYNRIVAVPYINRLLWFDKPLPLLMLKEGMAVVYEAGGAEYGPWGLEKMKSIQAQAKSSKKGLWSLKKFEHPSDFKARMKKPDETRVPSTNKKTSKGILGTLWSWVRGN</sequence>
<dbReference type="PROSITE" id="PS50830">
    <property type="entry name" value="TNASE_3"/>
    <property type="match status" value="1"/>
</dbReference>
<protein>
    <recommendedName>
        <fullName evidence="4">Probable endonuclease LCL3</fullName>
    </recommendedName>
    <alternativeName>
        <fullName evidence="5">Probable endonuclease lcl3</fullName>
    </alternativeName>
</protein>
<dbReference type="PANTHER" id="PTHR12302">
    <property type="entry name" value="EBNA2 BINDING PROTEIN P100"/>
    <property type="match status" value="1"/>
</dbReference>
<evidence type="ECO:0000256" key="5">
    <source>
        <dbReference type="ARBA" id="ARBA00014651"/>
    </source>
</evidence>
<evidence type="ECO:0000256" key="12">
    <source>
        <dbReference type="ARBA" id="ARBA00022989"/>
    </source>
</evidence>
<dbReference type="Gene3D" id="2.40.50.90">
    <property type="match status" value="1"/>
</dbReference>
<dbReference type="GeneID" id="91094162"/>
<keyword evidence="8" id="KW-0479">Metal-binding</keyword>
<gene>
    <name evidence="18" type="ORF">L201_003492</name>
</gene>
<dbReference type="GO" id="GO:0016787">
    <property type="term" value="F:hydrolase activity"/>
    <property type="evidence" value="ECO:0007669"/>
    <property type="project" value="UniProtKB-KW"/>
</dbReference>
<keyword evidence="14 16" id="KW-0472">Membrane</keyword>
<proteinExistence type="inferred from homology"/>
<feature type="domain" description="TNase-like" evidence="17">
    <location>
        <begin position="130"/>
        <end position="278"/>
    </location>
</feature>
<feature type="region of interest" description="Disordered" evidence="15">
    <location>
        <begin position="287"/>
        <end position="307"/>
    </location>
</feature>
<keyword evidence="10" id="KW-0378">Hydrolase</keyword>
<name>A0AAX4JVJ7_9TREE</name>
<evidence type="ECO:0000256" key="6">
    <source>
        <dbReference type="ARBA" id="ARBA00022692"/>
    </source>
</evidence>
<keyword evidence="11" id="KW-0106">Calcium</keyword>
<dbReference type="FunFam" id="2.40.50.90:FF:000029">
    <property type="entry name" value="Probable endonuclease lcl3"/>
    <property type="match status" value="1"/>
</dbReference>
<comment type="similarity">
    <text evidence="3">Belongs to the LCL3 family.</text>
</comment>
<keyword evidence="13" id="KW-0496">Mitochondrion</keyword>
<evidence type="ECO:0000256" key="3">
    <source>
        <dbReference type="ARBA" id="ARBA00005435"/>
    </source>
</evidence>
<dbReference type="InterPro" id="IPR035437">
    <property type="entry name" value="SNase_OB-fold_sf"/>
</dbReference>